<feature type="transmembrane region" description="Helical" evidence="7">
    <location>
        <begin position="12"/>
        <end position="31"/>
    </location>
</feature>
<keyword evidence="2 7" id="KW-0813">Transport</keyword>
<keyword evidence="3" id="KW-1003">Cell membrane</keyword>
<protein>
    <submittedName>
        <fullName evidence="9">ABC transporter permease</fullName>
    </submittedName>
</protein>
<keyword evidence="4 7" id="KW-0812">Transmembrane</keyword>
<evidence type="ECO:0000256" key="7">
    <source>
        <dbReference type="RuleBase" id="RU363032"/>
    </source>
</evidence>
<feature type="domain" description="ABC transmembrane type-1" evidence="8">
    <location>
        <begin position="94"/>
        <end position="295"/>
    </location>
</feature>
<sequence>MLQLIGRRLVQTLPTLLGVTLLAFILVRMTGDPVATMLPPNAEPEEIDAFRELNGLDQPVPIQYLRFLGNAVTGDLGNSIRYGDSVTSLIADRLPATLELTVVAMTIAVLLGLPLGLLAGLRRGTWADKAGRTFALAGQALPSFYLGLLLIIVFGVWLGILPTTGNESPKSFILPSITLAAALIPLIMRVSRGSLLDVLRQDYVRTARAKGTPERRVLLTHMLRNSLIPVVTIVGMQLGAALSGAVVTETLFSWPGLGRLLVDSISTRDYPVVQAIVVFASGAFVLVNLCVDLISARIDPRIRLR</sequence>
<dbReference type="InterPro" id="IPR035906">
    <property type="entry name" value="MetI-like_sf"/>
</dbReference>
<reference evidence="9" key="1">
    <citation type="submission" date="2021-04" db="EMBL/GenBank/DDBJ databases">
        <title>Biosynthetic gene clusters of Dactylosporangioum roseum.</title>
        <authorList>
            <person name="Hartkoorn R.C."/>
            <person name="Beaudoing E."/>
            <person name="Hot D."/>
            <person name="Moureu S."/>
        </authorList>
    </citation>
    <scope>NUCLEOTIDE SEQUENCE</scope>
    <source>
        <strain evidence="9">NRRL B-16295</strain>
    </source>
</reference>
<evidence type="ECO:0000256" key="3">
    <source>
        <dbReference type="ARBA" id="ARBA00022475"/>
    </source>
</evidence>
<dbReference type="InterPro" id="IPR045621">
    <property type="entry name" value="BPD_transp_1_N"/>
</dbReference>
<dbReference type="PROSITE" id="PS50928">
    <property type="entry name" value="ABC_TM1"/>
    <property type="match status" value="1"/>
</dbReference>
<name>A0ABY5YYP3_9ACTN</name>
<evidence type="ECO:0000313" key="10">
    <source>
        <dbReference type="Proteomes" id="UP001058271"/>
    </source>
</evidence>
<comment type="subcellular location">
    <subcellularLocation>
        <location evidence="1 7">Cell membrane</location>
        <topology evidence="1 7">Multi-pass membrane protein</topology>
    </subcellularLocation>
</comment>
<gene>
    <name evidence="9" type="ORF">Drose_25870</name>
</gene>
<proteinExistence type="inferred from homology"/>
<evidence type="ECO:0000256" key="6">
    <source>
        <dbReference type="ARBA" id="ARBA00023136"/>
    </source>
</evidence>
<dbReference type="Pfam" id="PF00528">
    <property type="entry name" value="BPD_transp_1"/>
    <property type="match status" value="1"/>
</dbReference>
<dbReference type="CDD" id="cd06261">
    <property type="entry name" value="TM_PBP2"/>
    <property type="match status" value="1"/>
</dbReference>
<dbReference type="Gene3D" id="1.10.3720.10">
    <property type="entry name" value="MetI-like"/>
    <property type="match status" value="1"/>
</dbReference>
<accession>A0ABY5YYP3</accession>
<feature type="transmembrane region" description="Helical" evidence="7">
    <location>
        <begin position="272"/>
        <end position="295"/>
    </location>
</feature>
<dbReference type="SUPFAM" id="SSF161098">
    <property type="entry name" value="MetI-like"/>
    <property type="match status" value="1"/>
</dbReference>
<evidence type="ECO:0000256" key="2">
    <source>
        <dbReference type="ARBA" id="ARBA00022448"/>
    </source>
</evidence>
<dbReference type="RefSeq" id="WP_260723962.1">
    <property type="nucleotide sequence ID" value="NZ_BAAABS010000018.1"/>
</dbReference>
<evidence type="ECO:0000313" key="9">
    <source>
        <dbReference type="EMBL" id="UWZ34637.1"/>
    </source>
</evidence>
<evidence type="ECO:0000259" key="8">
    <source>
        <dbReference type="PROSITE" id="PS50928"/>
    </source>
</evidence>
<dbReference type="EMBL" id="CP073721">
    <property type="protein sequence ID" value="UWZ34637.1"/>
    <property type="molecule type" value="Genomic_DNA"/>
</dbReference>
<keyword evidence="10" id="KW-1185">Reference proteome</keyword>
<feature type="transmembrane region" description="Helical" evidence="7">
    <location>
        <begin position="102"/>
        <end position="121"/>
    </location>
</feature>
<dbReference type="Pfam" id="PF19300">
    <property type="entry name" value="BPD_transp_1_N"/>
    <property type="match status" value="1"/>
</dbReference>
<feature type="transmembrane region" description="Helical" evidence="7">
    <location>
        <begin position="172"/>
        <end position="190"/>
    </location>
</feature>
<evidence type="ECO:0000256" key="4">
    <source>
        <dbReference type="ARBA" id="ARBA00022692"/>
    </source>
</evidence>
<keyword evidence="5 7" id="KW-1133">Transmembrane helix</keyword>
<evidence type="ECO:0000256" key="1">
    <source>
        <dbReference type="ARBA" id="ARBA00004651"/>
    </source>
</evidence>
<feature type="transmembrane region" description="Helical" evidence="7">
    <location>
        <begin position="226"/>
        <end position="252"/>
    </location>
</feature>
<dbReference type="Proteomes" id="UP001058271">
    <property type="component" value="Chromosome"/>
</dbReference>
<dbReference type="InterPro" id="IPR000515">
    <property type="entry name" value="MetI-like"/>
</dbReference>
<feature type="transmembrane region" description="Helical" evidence="7">
    <location>
        <begin position="133"/>
        <end position="160"/>
    </location>
</feature>
<dbReference type="PANTHER" id="PTHR43163">
    <property type="entry name" value="DIPEPTIDE TRANSPORT SYSTEM PERMEASE PROTEIN DPPB-RELATED"/>
    <property type="match status" value="1"/>
</dbReference>
<comment type="similarity">
    <text evidence="7">Belongs to the binding-protein-dependent transport system permease family.</text>
</comment>
<organism evidence="9 10">
    <name type="scientific">Dactylosporangium roseum</name>
    <dbReference type="NCBI Taxonomy" id="47989"/>
    <lineage>
        <taxon>Bacteria</taxon>
        <taxon>Bacillati</taxon>
        <taxon>Actinomycetota</taxon>
        <taxon>Actinomycetes</taxon>
        <taxon>Micromonosporales</taxon>
        <taxon>Micromonosporaceae</taxon>
        <taxon>Dactylosporangium</taxon>
    </lineage>
</organism>
<keyword evidence="6 7" id="KW-0472">Membrane</keyword>
<dbReference type="PANTHER" id="PTHR43163:SF6">
    <property type="entry name" value="DIPEPTIDE TRANSPORT SYSTEM PERMEASE PROTEIN DPPB-RELATED"/>
    <property type="match status" value="1"/>
</dbReference>
<evidence type="ECO:0000256" key="5">
    <source>
        <dbReference type="ARBA" id="ARBA00022989"/>
    </source>
</evidence>